<dbReference type="PaxDb" id="353153-Q4E019"/>
<feature type="transmembrane region" description="Helical" evidence="2">
    <location>
        <begin position="112"/>
        <end position="134"/>
    </location>
</feature>
<keyword evidence="2" id="KW-0472">Membrane</keyword>
<dbReference type="Proteomes" id="UP000002296">
    <property type="component" value="Unassembled WGS sequence"/>
</dbReference>
<proteinExistence type="predicted"/>
<keyword evidence="4" id="KW-1185">Reference proteome</keyword>
<dbReference type="GeneID" id="3552505"/>
<accession>Q4E019</accession>
<gene>
    <name evidence="3" type="ORF">Tc00.1047053507063.140</name>
</gene>
<protein>
    <submittedName>
        <fullName evidence="3">Uncharacterized protein</fullName>
    </submittedName>
</protein>
<feature type="transmembrane region" description="Helical" evidence="2">
    <location>
        <begin position="7"/>
        <end position="26"/>
    </location>
</feature>
<dbReference type="AlphaFoldDB" id="Q4E019"/>
<reference evidence="3 4" key="1">
    <citation type="journal article" date="2005" name="Science">
        <title>The genome sequence of Trypanosoma cruzi, etiologic agent of Chagas disease.</title>
        <authorList>
            <person name="El-Sayed N.M."/>
            <person name="Myler P.J."/>
            <person name="Bartholomeu D.C."/>
            <person name="Nilsson D."/>
            <person name="Aggarwal G."/>
            <person name="Tran A.N."/>
            <person name="Ghedin E."/>
            <person name="Worthey E.A."/>
            <person name="Delcher A.L."/>
            <person name="Blandin G."/>
            <person name="Westenberger S.J."/>
            <person name="Caler E."/>
            <person name="Cerqueira G.C."/>
            <person name="Branche C."/>
            <person name="Haas B."/>
            <person name="Anupama A."/>
            <person name="Arner E."/>
            <person name="Aslund L."/>
            <person name="Attipoe P."/>
            <person name="Bontempi E."/>
            <person name="Bringaud F."/>
            <person name="Burton P."/>
            <person name="Cadag E."/>
            <person name="Campbell D.A."/>
            <person name="Carrington M."/>
            <person name="Crabtree J."/>
            <person name="Darban H."/>
            <person name="da Silveira J.F."/>
            <person name="de Jong P."/>
            <person name="Edwards K."/>
            <person name="Englund P.T."/>
            <person name="Fazelina G."/>
            <person name="Feldblyum T."/>
            <person name="Ferella M."/>
            <person name="Frasch A.C."/>
            <person name="Gull K."/>
            <person name="Horn D."/>
            <person name="Hou L."/>
            <person name="Huang Y."/>
            <person name="Kindlund E."/>
            <person name="Klingbeil M."/>
            <person name="Kluge S."/>
            <person name="Koo H."/>
            <person name="Lacerda D."/>
            <person name="Levin M.J."/>
            <person name="Lorenzi H."/>
            <person name="Louie T."/>
            <person name="Machado C.R."/>
            <person name="McCulloch R."/>
            <person name="McKenna A."/>
            <person name="Mizuno Y."/>
            <person name="Mottram J.C."/>
            <person name="Nelson S."/>
            <person name="Ochaya S."/>
            <person name="Osoegawa K."/>
            <person name="Pai G."/>
            <person name="Parsons M."/>
            <person name="Pentony M."/>
            <person name="Pettersson U."/>
            <person name="Pop M."/>
            <person name="Ramirez J.L."/>
            <person name="Rinta J."/>
            <person name="Robertson L."/>
            <person name="Salzberg S.L."/>
            <person name="Sanchez D.O."/>
            <person name="Seyler A."/>
            <person name="Sharma R."/>
            <person name="Shetty J."/>
            <person name="Simpson A.J."/>
            <person name="Sisk E."/>
            <person name="Tammi M.T."/>
            <person name="Tarleton R."/>
            <person name="Teixeira S."/>
            <person name="Van Aken S."/>
            <person name="Vogt C."/>
            <person name="Ward P.N."/>
            <person name="Wickstead B."/>
            <person name="Wortman J."/>
            <person name="White O."/>
            <person name="Fraser C.M."/>
            <person name="Stuart K.D."/>
            <person name="Andersson B."/>
        </authorList>
    </citation>
    <scope>NUCLEOTIDE SEQUENCE [LARGE SCALE GENOMIC DNA]</scope>
    <source>
        <strain evidence="3 4">CL Brener</strain>
    </source>
</reference>
<evidence type="ECO:0000256" key="2">
    <source>
        <dbReference type="SAM" id="Phobius"/>
    </source>
</evidence>
<feature type="region of interest" description="Disordered" evidence="1">
    <location>
        <begin position="145"/>
        <end position="165"/>
    </location>
</feature>
<keyword evidence="2" id="KW-0812">Transmembrane</keyword>
<name>Q4E019_TRYCC</name>
<organism evidence="3 4">
    <name type="scientific">Trypanosoma cruzi (strain CL Brener)</name>
    <dbReference type="NCBI Taxonomy" id="353153"/>
    <lineage>
        <taxon>Eukaryota</taxon>
        <taxon>Discoba</taxon>
        <taxon>Euglenozoa</taxon>
        <taxon>Kinetoplastea</taxon>
        <taxon>Metakinetoplastina</taxon>
        <taxon>Trypanosomatida</taxon>
        <taxon>Trypanosomatidae</taxon>
        <taxon>Trypanosoma</taxon>
        <taxon>Schizotrypanum</taxon>
    </lineage>
</organism>
<dbReference type="OMA" id="MEFCAYV"/>
<sequence>MEFCAYVCVRFPVCFCVVLGCFFYLFSLFVFSLSLSCVIDTVSLGNTKEKKGGRRENLMRFSPLTACFYSGARRQTPLQSWCRYHGQDACRQQRFYTLGEYLQRLPRGIRDLLLWSPAIAAAYFMLYKQAVYFLPSMGRQLLRRPITPATEPSNRSTDKAQGSGELRAVKVRMDDACGSVVDGLLLPLVDREEEAAVASSSLSPPIPPFSTGAMMDAMPLRAVRDVDTGKVSGYTRL</sequence>
<evidence type="ECO:0000256" key="1">
    <source>
        <dbReference type="SAM" id="MobiDB-lite"/>
    </source>
</evidence>
<dbReference type="RefSeq" id="XP_819973.1">
    <property type="nucleotide sequence ID" value="XM_814880.1"/>
</dbReference>
<dbReference type="InParanoid" id="Q4E019"/>
<evidence type="ECO:0000313" key="3">
    <source>
        <dbReference type="EMBL" id="EAN98122.1"/>
    </source>
</evidence>
<keyword evidence="2" id="KW-1133">Transmembrane helix</keyword>
<dbReference type="EMBL" id="AAHK01000070">
    <property type="protein sequence ID" value="EAN98122.1"/>
    <property type="molecule type" value="Genomic_DNA"/>
</dbReference>
<evidence type="ECO:0000313" key="4">
    <source>
        <dbReference type="Proteomes" id="UP000002296"/>
    </source>
</evidence>
<dbReference type="KEGG" id="tcr:507063.140"/>
<comment type="caution">
    <text evidence="3">The sequence shown here is derived from an EMBL/GenBank/DDBJ whole genome shotgun (WGS) entry which is preliminary data.</text>
</comment>